<organism evidence="2 3">
    <name type="scientific">Penicillium digitatum</name>
    <name type="common">Green mold</name>
    <dbReference type="NCBI Taxonomy" id="36651"/>
    <lineage>
        <taxon>Eukaryota</taxon>
        <taxon>Fungi</taxon>
        <taxon>Dikarya</taxon>
        <taxon>Ascomycota</taxon>
        <taxon>Pezizomycotina</taxon>
        <taxon>Eurotiomycetes</taxon>
        <taxon>Eurotiomycetidae</taxon>
        <taxon>Eurotiales</taxon>
        <taxon>Aspergillaceae</taxon>
        <taxon>Penicillium</taxon>
    </lineage>
</organism>
<protein>
    <submittedName>
        <fullName evidence="2">Cell division protein</fullName>
    </submittedName>
</protein>
<evidence type="ECO:0000313" key="2">
    <source>
        <dbReference type="EMBL" id="QQK42960.1"/>
    </source>
</evidence>
<dbReference type="AlphaFoldDB" id="A0A7T6XKT2"/>
<dbReference type="GO" id="GO:0051301">
    <property type="term" value="P:cell division"/>
    <property type="evidence" value="ECO:0007669"/>
    <property type="project" value="UniProtKB-KW"/>
</dbReference>
<dbReference type="Proteomes" id="UP000595662">
    <property type="component" value="Chromosome 2"/>
</dbReference>
<evidence type="ECO:0000256" key="1">
    <source>
        <dbReference type="SAM" id="MobiDB-lite"/>
    </source>
</evidence>
<dbReference type="InterPro" id="IPR035213">
    <property type="entry name" value="DUF5321"/>
</dbReference>
<accession>A0A7T6XKT2</accession>
<keyword evidence="2" id="KW-0132">Cell division</keyword>
<dbReference type="KEGG" id="pdp:PDIP_54800"/>
<dbReference type="OMA" id="LWLKQER"/>
<gene>
    <name evidence="2" type="ORF">Pdw03_6861</name>
</gene>
<dbReference type="VEuPathDB" id="FungiDB:PDIP_54800"/>
<feature type="compositionally biased region" description="Basic and acidic residues" evidence="1">
    <location>
        <begin position="108"/>
        <end position="129"/>
    </location>
</feature>
<dbReference type="Pfam" id="PF17254">
    <property type="entry name" value="DUF5321"/>
    <property type="match status" value="1"/>
</dbReference>
<proteinExistence type="predicted"/>
<dbReference type="EMBL" id="CP060775">
    <property type="protein sequence ID" value="QQK42960.1"/>
    <property type="molecule type" value="Genomic_DNA"/>
</dbReference>
<name>A0A7T6XKT2_PENDI</name>
<dbReference type="GeneID" id="26233796"/>
<dbReference type="RefSeq" id="XP_014534473.1">
    <property type="nucleotide sequence ID" value="XM_014678987.1"/>
</dbReference>
<keyword evidence="2" id="KW-0131">Cell cycle</keyword>
<reference evidence="2 3" key="1">
    <citation type="submission" date="2020-08" db="EMBL/GenBank/DDBJ databases">
        <title>The completed genome sequence of the pathogenic ascomycete fungus Penicillium digitatum.</title>
        <authorList>
            <person name="Wang M."/>
        </authorList>
    </citation>
    <scope>NUCLEOTIDE SEQUENCE [LARGE SCALE GENOMIC DNA]</scope>
    <source>
        <strain evidence="2 3">PdW03</strain>
    </source>
</reference>
<evidence type="ECO:0000313" key="3">
    <source>
        <dbReference type="Proteomes" id="UP000595662"/>
    </source>
</evidence>
<feature type="compositionally biased region" description="Basic and acidic residues" evidence="1">
    <location>
        <begin position="142"/>
        <end position="155"/>
    </location>
</feature>
<sequence length="155" mass="18019">MIPRFLRRGRARKDSAKEISKEWNPATFYIIMFTLIGSQAIRMLTLKNGYAAYTRTTDAKIELLAEIIARVKSGEKVDVEKLLGTGDEAKEREWDEVLRDIEAEDSLWHEKKTAQSKTEKVQEPEKEQKQPAQPSEDQVTEEPVKTESMRKLRFY</sequence>
<feature type="region of interest" description="Disordered" evidence="1">
    <location>
        <begin position="108"/>
        <end position="155"/>
    </location>
</feature>